<dbReference type="AlphaFoldDB" id="D6RML2"/>
<evidence type="ECO:0000256" key="1">
    <source>
        <dbReference type="SAM" id="MobiDB-lite"/>
    </source>
</evidence>
<sequence>MKSWAHVMGNGTKTVLSPSGSREVVYEVNMLGWSNRGVVVRFQGMLVGRGCSAALEVRLDTRAWQPEIDLSAYQGVEVGWGRRPRKEQPKIAEREKKGRIIQSRDRVVEVQPSQRAQRNERATNNLGRTLTQKKKEKKEKKEKEKEIEKGKDRKGGLGVVEALIRCAPDGRQPTQLNVRFLQLATAYHGEKNHFKFGSRVGCIAAVATATWQMRDLCMDVHKRIPPSGIQSWG</sequence>
<feature type="compositionally biased region" description="Polar residues" evidence="1">
    <location>
        <begin position="111"/>
        <end position="130"/>
    </location>
</feature>
<evidence type="ECO:0000313" key="2">
    <source>
        <dbReference type="EMBL" id="EFI27775.1"/>
    </source>
</evidence>
<accession>D6RML2</accession>
<keyword evidence="3" id="KW-1185">Reference proteome</keyword>
<name>D6RML2_COPC7</name>
<dbReference type="GeneID" id="9380377"/>
<dbReference type="Proteomes" id="UP000001861">
    <property type="component" value="Unassembled WGS sequence"/>
</dbReference>
<dbReference type="RefSeq" id="XP_002911269.1">
    <property type="nucleotide sequence ID" value="XM_002911223.1"/>
</dbReference>
<dbReference type="KEGG" id="cci:CC1G_14698"/>
<gene>
    <name evidence="2" type="ORF">CC1G_14698</name>
</gene>
<proteinExistence type="predicted"/>
<organism evidence="2 3">
    <name type="scientific">Coprinopsis cinerea (strain Okayama-7 / 130 / ATCC MYA-4618 / FGSC 9003)</name>
    <name type="common">Inky cap fungus</name>
    <name type="synonym">Hormographiella aspergillata</name>
    <dbReference type="NCBI Taxonomy" id="240176"/>
    <lineage>
        <taxon>Eukaryota</taxon>
        <taxon>Fungi</taxon>
        <taxon>Dikarya</taxon>
        <taxon>Basidiomycota</taxon>
        <taxon>Agaricomycotina</taxon>
        <taxon>Agaricomycetes</taxon>
        <taxon>Agaricomycetidae</taxon>
        <taxon>Agaricales</taxon>
        <taxon>Agaricineae</taxon>
        <taxon>Psathyrellaceae</taxon>
        <taxon>Coprinopsis</taxon>
    </lineage>
</organism>
<dbReference type="HOGENOM" id="CLU_1189862_0_0_1"/>
<comment type="caution">
    <text evidence="2">The sequence shown here is derived from an EMBL/GenBank/DDBJ whole genome shotgun (WGS) entry which is preliminary data.</text>
</comment>
<reference evidence="2 3" key="1">
    <citation type="journal article" date="2010" name="Proc. Natl. Acad. Sci. U.S.A.">
        <title>Insights into evolution of multicellular fungi from the assembled chromosomes of the mushroom Coprinopsis cinerea (Coprinus cinereus).</title>
        <authorList>
            <person name="Stajich J.E."/>
            <person name="Wilke S.K."/>
            <person name="Ahren D."/>
            <person name="Au C.H."/>
            <person name="Birren B.W."/>
            <person name="Borodovsky M."/>
            <person name="Burns C."/>
            <person name="Canback B."/>
            <person name="Casselton L.A."/>
            <person name="Cheng C.K."/>
            <person name="Deng J."/>
            <person name="Dietrich F.S."/>
            <person name="Fargo D.C."/>
            <person name="Farman M.L."/>
            <person name="Gathman A.C."/>
            <person name="Goldberg J."/>
            <person name="Guigo R."/>
            <person name="Hoegger P.J."/>
            <person name="Hooker J.B."/>
            <person name="Huggins A."/>
            <person name="James T.Y."/>
            <person name="Kamada T."/>
            <person name="Kilaru S."/>
            <person name="Kodira C."/>
            <person name="Kues U."/>
            <person name="Kupfer D."/>
            <person name="Kwan H.S."/>
            <person name="Lomsadze A."/>
            <person name="Li W."/>
            <person name="Lilly W.W."/>
            <person name="Ma L.J."/>
            <person name="Mackey A.J."/>
            <person name="Manning G."/>
            <person name="Martin F."/>
            <person name="Muraguchi H."/>
            <person name="Natvig D.O."/>
            <person name="Palmerini H."/>
            <person name="Ramesh M.A."/>
            <person name="Rehmeyer C.J."/>
            <person name="Roe B.A."/>
            <person name="Shenoy N."/>
            <person name="Stanke M."/>
            <person name="Ter-Hovhannisyan V."/>
            <person name="Tunlid A."/>
            <person name="Velagapudi R."/>
            <person name="Vision T.J."/>
            <person name="Zeng Q."/>
            <person name="Zolan M.E."/>
            <person name="Pukkila P.J."/>
        </authorList>
    </citation>
    <scope>NUCLEOTIDE SEQUENCE [LARGE SCALE GENOMIC DNA]</scope>
    <source>
        <strain evidence="3">Okayama-7 / 130 / ATCC MYA-4618 / FGSC 9003</strain>
    </source>
</reference>
<feature type="compositionally biased region" description="Basic and acidic residues" evidence="1">
    <location>
        <begin position="139"/>
        <end position="150"/>
    </location>
</feature>
<dbReference type="VEuPathDB" id="FungiDB:CC1G_14698"/>
<protein>
    <submittedName>
        <fullName evidence="2">Uncharacterized protein</fullName>
    </submittedName>
</protein>
<dbReference type="EMBL" id="AACS02000005">
    <property type="protein sequence ID" value="EFI27775.1"/>
    <property type="molecule type" value="Genomic_DNA"/>
</dbReference>
<evidence type="ECO:0000313" key="3">
    <source>
        <dbReference type="Proteomes" id="UP000001861"/>
    </source>
</evidence>
<dbReference type="InParanoid" id="D6RML2"/>
<feature type="region of interest" description="Disordered" evidence="1">
    <location>
        <begin position="107"/>
        <end position="150"/>
    </location>
</feature>